<accession>A0A6P1E7E7</accession>
<evidence type="ECO:0000313" key="1">
    <source>
        <dbReference type="EMBL" id="NEX23914.1"/>
    </source>
</evidence>
<dbReference type="Proteomes" id="UP000471640">
    <property type="component" value="Unassembled WGS sequence"/>
</dbReference>
<dbReference type="NCBIfam" id="TIGR01784">
    <property type="entry name" value="T_den_put_tspse"/>
    <property type="match status" value="1"/>
</dbReference>
<feature type="non-terminal residue" evidence="1">
    <location>
        <position position="1"/>
    </location>
</feature>
<dbReference type="InterPro" id="IPR010106">
    <property type="entry name" value="RpnA"/>
</dbReference>
<dbReference type="EMBL" id="JAAIJR010000434">
    <property type="protein sequence ID" value="NEX23914.1"/>
    <property type="molecule type" value="Genomic_DNA"/>
</dbReference>
<organism evidence="1 2">
    <name type="scientific">Thiorhodococcus mannitoliphagus</name>
    <dbReference type="NCBI Taxonomy" id="329406"/>
    <lineage>
        <taxon>Bacteria</taxon>
        <taxon>Pseudomonadati</taxon>
        <taxon>Pseudomonadota</taxon>
        <taxon>Gammaproteobacteria</taxon>
        <taxon>Chromatiales</taxon>
        <taxon>Chromatiaceae</taxon>
        <taxon>Thiorhodococcus</taxon>
    </lineage>
</organism>
<proteinExistence type="predicted"/>
<dbReference type="AlphaFoldDB" id="A0A6P1E7E7"/>
<comment type="caution">
    <text evidence="1">The sequence shown here is derived from an EMBL/GenBank/DDBJ whole genome shotgun (WGS) entry which is preliminary data.</text>
</comment>
<protein>
    <submittedName>
        <fullName evidence="1">Rpn family recombination-promoting nuclease/putative transposase</fullName>
    </submittedName>
</protein>
<gene>
    <name evidence="1" type="ORF">G3480_27325</name>
</gene>
<evidence type="ECO:0000313" key="2">
    <source>
        <dbReference type="Proteomes" id="UP000471640"/>
    </source>
</evidence>
<dbReference type="PANTHER" id="PTHR41317:SF1">
    <property type="entry name" value="PD-(D_E)XK NUCLEASE FAMILY TRANSPOSASE"/>
    <property type="match status" value="1"/>
</dbReference>
<reference evidence="2" key="1">
    <citation type="journal article" date="2020" name="Microbiol. Resour. Announc.">
        <title>Draft Genome Sequences of Thiorhodococcus mannitoliphagus and Thiorhodococcus minor, Purple Sulfur Photosynthetic Bacteria in the Gammaproteobacterial Family Chromatiaceae.</title>
        <authorList>
            <person name="Aviles F.A."/>
            <person name="Meyer T.E."/>
            <person name="Kyndt J.A."/>
        </authorList>
    </citation>
    <scope>NUCLEOTIDE SEQUENCE [LARGE SCALE GENOMIC DNA]</scope>
    <source>
        <strain evidence="2">DSM 18266</strain>
    </source>
</reference>
<sequence length="195" mass="22646">PPIVEVSLLNPQLTPERLGGKQLILDLKAIDEQGRRYNIEMQVRRFAAWSTRGMLYLSRLLSDQLEAGEDYRRLKPVIGIHLLDFTLFAAPEQADQALWCFEMRDRARPEVRLGRELQLNIVELRKADRLGQLSERLSAWIAYFEHWREDATMSTHPYAPVQRAIEKLRALSADEETRYWAEARAKAQSDEATLL</sequence>
<dbReference type="Pfam" id="PF12784">
    <property type="entry name" value="PDDEXK_2"/>
    <property type="match status" value="1"/>
</dbReference>
<keyword evidence="2" id="KW-1185">Reference proteome</keyword>
<reference evidence="1 2" key="2">
    <citation type="submission" date="2020-02" db="EMBL/GenBank/DDBJ databases">
        <title>Genome sequences of Thiorhodococcus mannitoliphagus and Thiorhodococcus minor, purple sulfur photosynthetic bacteria in the gammaproteobacterial family, Chromatiaceae.</title>
        <authorList>
            <person name="Aviles F.A."/>
            <person name="Meyer T.E."/>
            <person name="Kyndt J.A."/>
        </authorList>
    </citation>
    <scope>NUCLEOTIDE SEQUENCE [LARGE SCALE GENOMIC DNA]</scope>
    <source>
        <strain evidence="1 2">DSM 18266</strain>
    </source>
</reference>
<dbReference type="RefSeq" id="WP_164657302.1">
    <property type="nucleotide sequence ID" value="NZ_JAAIJR010000434.1"/>
</dbReference>
<feature type="non-terminal residue" evidence="1">
    <location>
        <position position="195"/>
    </location>
</feature>
<name>A0A6P1E7E7_9GAMM</name>
<dbReference type="PANTHER" id="PTHR41317">
    <property type="entry name" value="PD-(D_E)XK NUCLEASE FAMILY TRANSPOSASE"/>
    <property type="match status" value="1"/>
</dbReference>